<sequence>MRATTSMEVERSGPRVAAVVAPPRVKVVASVPPVHPMTAAATAAPRLRSSTTTMTTTACSARRFGGNSFRSISTSRLRWTATIAIFMPRLCVSESTEVWGRRGSAGGAKLRFAVEDGKGSGDMGWVETVQIGAGTSRGRREAEMGAKCLDLEGLVVAAVKGSWV</sequence>
<gene>
    <name evidence="1" type="ORF">FH972_018752</name>
</gene>
<dbReference type="Proteomes" id="UP000327013">
    <property type="component" value="Chromosome 8"/>
</dbReference>
<evidence type="ECO:0000313" key="1">
    <source>
        <dbReference type="EMBL" id="KAE8123829.1"/>
    </source>
</evidence>
<dbReference type="EMBL" id="CM017328">
    <property type="protein sequence ID" value="KAE8123829.1"/>
    <property type="molecule type" value="Genomic_DNA"/>
</dbReference>
<evidence type="ECO:0000313" key="2">
    <source>
        <dbReference type="Proteomes" id="UP000327013"/>
    </source>
</evidence>
<name>A0A5N6RQ69_9ROSI</name>
<protein>
    <submittedName>
        <fullName evidence="1">Uncharacterized protein</fullName>
    </submittedName>
</protein>
<keyword evidence="2" id="KW-1185">Reference proteome</keyword>
<reference evidence="1 2" key="1">
    <citation type="submission" date="2019-06" db="EMBL/GenBank/DDBJ databases">
        <title>A chromosomal-level reference genome of Carpinus fangiana (Coryloideae, Betulaceae).</title>
        <authorList>
            <person name="Yang X."/>
            <person name="Wang Z."/>
            <person name="Zhang L."/>
            <person name="Hao G."/>
            <person name="Liu J."/>
            <person name="Yang Y."/>
        </authorList>
    </citation>
    <scope>NUCLEOTIDE SEQUENCE [LARGE SCALE GENOMIC DNA]</scope>
    <source>
        <strain evidence="1">Cfa_2016G</strain>
        <tissue evidence="1">Leaf</tissue>
    </source>
</reference>
<accession>A0A5N6RQ69</accession>
<dbReference type="AlphaFoldDB" id="A0A5N6RQ69"/>
<organism evidence="1 2">
    <name type="scientific">Carpinus fangiana</name>
    <dbReference type="NCBI Taxonomy" id="176857"/>
    <lineage>
        <taxon>Eukaryota</taxon>
        <taxon>Viridiplantae</taxon>
        <taxon>Streptophyta</taxon>
        <taxon>Embryophyta</taxon>
        <taxon>Tracheophyta</taxon>
        <taxon>Spermatophyta</taxon>
        <taxon>Magnoliopsida</taxon>
        <taxon>eudicotyledons</taxon>
        <taxon>Gunneridae</taxon>
        <taxon>Pentapetalae</taxon>
        <taxon>rosids</taxon>
        <taxon>fabids</taxon>
        <taxon>Fagales</taxon>
        <taxon>Betulaceae</taxon>
        <taxon>Carpinus</taxon>
    </lineage>
</organism>
<proteinExistence type="predicted"/>